<dbReference type="InterPro" id="IPR006131">
    <property type="entry name" value="Asp_carbamoyltransf_Asp/Orn-bd"/>
</dbReference>
<dbReference type="SUPFAM" id="SSF53671">
    <property type="entry name" value="Aspartate/ornithine carbamoyltransferase"/>
    <property type="match status" value="1"/>
</dbReference>
<comment type="caution">
    <text evidence="3">The sequence shown here is derived from an EMBL/GenBank/DDBJ whole genome shotgun (WGS) entry which is preliminary data.</text>
</comment>
<evidence type="ECO:0000313" key="4">
    <source>
        <dbReference type="Proteomes" id="UP001285636"/>
    </source>
</evidence>
<evidence type="ECO:0000256" key="1">
    <source>
        <dbReference type="ARBA" id="ARBA00022679"/>
    </source>
</evidence>
<sequence length="98" mass="10455">NNMAHSLLEGAVKVGMDISIASPPGYLPNEMVTEKAIVAGKQTGATVTVTNNPVEAIKAADVVVTDVWTSMGQEEETSLRLQALSNYQVNEELCKHAK</sequence>
<dbReference type="InterPro" id="IPR036901">
    <property type="entry name" value="Asp/Orn_carbamoylTrfase_sf"/>
</dbReference>
<evidence type="ECO:0000313" key="3">
    <source>
        <dbReference type="EMBL" id="MDV2887724.1"/>
    </source>
</evidence>
<dbReference type="Gene3D" id="3.40.50.1370">
    <property type="entry name" value="Aspartate/ornithine carbamoyltransferase"/>
    <property type="match status" value="1"/>
</dbReference>
<dbReference type="RefSeq" id="WP_369293405.1">
    <property type="nucleotide sequence ID" value="NZ_JAWJAY010000388.1"/>
</dbReference>
<feature type="non-terminal residue" evidence="3">
    <location>
        <position position="1"/>
    </location>
</feature>
<evidence type="ECO:0000259" key="2">
    <source>
        <dbReference type="Pfam" id="PF00185"/>
    </source>
</evidence>
<gene>
    <name evidence="3" type="ORF">RYX45_21375</name>
</gene>
<dbReference type="Pfam" id="PF00185">
    <property type="entry name" value="OTCace"/>
    <property type="match status" value="1"/>
</dbReference>
<dbReference type="GO" id="GO:0004585">
    <property type="term" value="F:ornithine carbamoyltransferase activity"/>
    <property type="evidence" value="ECO:0007669"/>
    <property type="project" value="UniProtKB-EC"/>
</dbReference>
<dbReference type="GO" id="GO:0042450">
    <property type="term" value="P:L-arginine biosynthetic process via ornithine"/>
    <property type="evidence" value="ECO:0007669"/>
    <property type="project" value="TreeGrafter"/>
</dbReference>
<feature type="domain" description="Aspartate/ornithine carbamoyltransferase Asp/Orn-binding" evidence="2">
    <location>
        <begin position="1"/>
        <end position="98"/>
    </location>
</feature>
<dbReference type="GO" id="GO:0016597">
    <property type="term" value="F:amino acid binding"/>
    <property type="evidence" value="ECO:0007669"/>
    <property type="project" value="InterPro"/>
</dbReference>
<dbReference type="AlphaFoldDB" id="A0AAJ2NSS3"/>
<dbReference type="PANTHER" id="PTHR45753:SF3">
    <property type="entry name" value="ORNITHINE TRANSCARBAMYLASE, MITOCHONDRIAL"/>
    <property type="match status" value="1"/>
</dbReference>
<feature type="non-terminal residue" evidence="3">
    <location>
        <position position="98"/>
    </location>
</feature>
<proteinExistence type="predicted"/>
<dbReference type="EC" id="2.1.3.3" evidence="3"/>
<dbReference type="Proteomes" id="UP001285636">
    <property type="component" value="Unassembled WGS sequence"/>
</dbReference>
<keyword evidence="1 3" id="KW-0808">Transferase</keyword>
<name>A0AAJ2NSS3_ALKPS</name>
<dbReference type="GO" id="GO:0019240">
    <property type="term" value="P:citrulline biosynthetic process"/>
    <property type="evidence" value="ECO:0007669"/>
    <property type="project" value="TreeGrafter"/>
</dbReference>
<organism evidence="3 4">
    <name type="scientific">Alkalihalophilus pseudofirmus</name>
    <name type="common">Bacillus pseudofirmus</name>
    <dbReference type="NCBI Taxonomy" id="79885"/>
    <lineage>
        <taxon>Bacteria</taxon>
        <taxon>Bacillati</taxon>
        <taxon>Bacillota</taxon>
        <taxon>Bacilli</taxon>
        <taxon>Bacillales</taxon>
        <taxon>Bacillaceae</taxon>
        <taxon>Alkalihalophilus</taxon>
    </lineage>
</organism>
<dbReference type="EMBL" id="JAWJAY010000388">
    <property type="protein sequence ID" value="MDV2887724.1"/>
    <property type="molecule type" value="Genomic_DNA"/>
</dbReference>
<dbReference type="PANTHER" id="PTHR45753">
    <property type="entry name" value="ORNITHINE CARBAMOYLTRANSFERASE, MITOCHONDRIAL"/>
    <property type="match status" value="1"/>
</dbReference>
<protein>
    <submittedName>
        <fullName evidence="3">Ornithine carbamoyltransferase</fullName>
        <ecNumber evidence="3">2.1.3.3</ecNumber>
    </submittedName>
</protein>
<accession>A0AAJ2NSS3</accession>
<reference evidence="3" key="1">
    <citation type="submission" date="2023-10" db="EMBL/GenBank/DDBJ databases">
        <title>Screening of Alkalihalophilus pseudofirmusBZ-TG-HK211 and Its Alleviation of Salt Stress on Rapeseed Growth.</title>
        <authorList>
            <person name="Zhao B."/>
            <person name="Guo T."/>
        </authorList>
    </citation>
    <scope>NUCLEOTIDE SEQUENCE</scope>
    <source>
        <strain evidence="3">BZ-TG-HK211</strain>
    </source>
</reference>